<name>A0AAV0AK85_PHAPC</name>
<organism evidence="1 2">
    <name type="scientific">Phakopsora pachyrhizi</name>
    <name type="common">Asian soybean rust disease fungus</name>
    <dbReference type="NCBI Taxonomy" id="170000"/>
    <lineage>
        <taxon>Eukaryota</taxon>
        <taxon>Fungi</taxon>
        <taxon>Dikarya</taxon>
        <taxon>Basidiomycota</taxon>
        <taxon>Pucciniomycotina</taxon>
        <taxon>Pucciniomycetes</taxon>
        <taxon>Pucciniales</taxon>
        <taxon>Phakopsoraceae</taxon>
        <taxon>Phakopsora</taxon>
    </lineage>
</organism>
<keyword evidence="2" id="KW-1185">Reference proteome</keyword>
<proteinExistence type="predicted"/>
<evidence type="ECO:0000313" key="1">
    <source>
        <dbReference type="EMBL" id="CAH7669009.1"/>
    </source>
</evidence>
<reference evidence="1" key="1">
    <citation type="submission" date="2022-06" db="EMBL/GenBank/DDBJ databases">
        <authorList>
            <consortium name="SYNGENTA / RWTH Aachen University"/>
        </authorList>
    </citation>
    <scope>NUCLEOTIDE SEQUENCE</scope>
</reference>
<dbReference type="AlphaFoldDB" id="A0AAV0AK85"/>
<dbReference type="EMBL" id="CALTRL010000634">
    <property type="protein sequence ID" value="CAH7669009.1"/>
    <property type="molecule type" value="Genomic_DNA"/>
</dbReference>
<gene>
    <name evidence="1" type="ORF">PPACK8108_LOCUS3567</name>
</gene>
<evidence type="ECO:0000313" key="2">
    <source>
        <dbReference type="Proteomes" id="UP001153365"/>
    </source>
</evidence>
<accession>A0AAV0AK85</accession>
<protein>
    <submittedName>
        <fullName evidence="1">Uncharacterized protein</fullName>
    </submittedName>
</protein>
<comment type="caution">
    <text evidence="1">The sequence shown here is derived from an EMBL/GenBank/DDBJ whole genome shotgun (WGS) entry which is preliminary data.</text>
</comment>
<sequence>MSQAICMLSFLFDKSIRCPVKRGQEIKVIIALRHTLKALISQAAILPLTAPPRHPCYELRNRGHLSSSSANQNMMPIQAQNTFAIPGDQLYYGSQQSNWPTNSALNQPQPNQVLHQLNMGYYLESCQGLSSPSLHHMRTYKGQSSVSIPEMVPGRVEDLMNTGSSRCYNSIIGTQFPHSNFSLPTSEREGLQIQAIAMIGLLRQSHSLRPA</sequence>
<dbReference type="Proteomes" id="UP001153365">
    <property type="component" value="Unassembled WGS sequence"/>
</dbReference>